<dbReference type="PROSITE" id="PS51745">
    <property type="entry name" value="PB1"/>
    <property type="match status" value="1"/>
</dbReference>
<dbReference type="FunFam" id="2.40.330.10:FF:000001">
    <property type="entry name" value="Auxin response factor"/>
    <property type="match status" value="1"/>
</dbReference>
<feature type="domain" description="PB1" evidence="12">
    <location>
        <begin position="951"/>
        <end position="1035"/>
    </location>
</feature>
<evidence type="ECO:0000256" key="1">
    <source>
        <dbReference type="ARBA" id="ARBA00003182"/>
    </source>
</evidence>
<dbReference type="Gene3D" id="3.10.20.90">
    <property type="entry name" value="Phosphatidylinositol 3-kinase Catalytic Subunit, Chain A, domain 1"/>
    <property type="match status" value="1"/>
</dbReference>
<keyword evidence="4 9" id="KW-0805">Transcription regulation</keyword>
<dbReference type="Pfam" id="PF06507">
    <property type="entry name" value="ARF_AD"/>
    <property type="match status" value="1"/>
</dbReference>
<feature type="compositionally biased region" description="Polar residues" evidence="10">
    <location>
        <begin position="668"/>
        <end position="685"/>
    </location>
</feature>
<sequence length="1051" mass="116593">MSSVQANVRAAGLNSAAALLDEMKLLGEKIFSLLLFVGARKVLNSELWHACAGPLVSLPQPGSLVYYFPQGHSEQVTASTRKIANSQIPAYTDLPSQLMCQVHNVTLHADKETDEIYAQMTLQPVTSENDVFPIPDLGHTRCKHPTEFFCKILTASDTSTHGGFSVPRRAAEKLFPQLDYSMQPPNQELIVRDLHDNLWTFRHIYRGQPKRHLLTTGWSLFVGAKRLKAGDSVLFIRDEKSQLLLGVRRANRKQTALTSSVLSTDSMHIGVLAAAAHAAANRSPFTVYYNPRACPSEFIIPLTKYHKAAYTQVSIGMRFGMMFETEESSKRRLYMGTIVGISDYDPVRWPNSRWRNLQVEWDEHGYGERPDRVSLWEIETPESLFAFPNVTSSLKRQCLPGYVGPAINNHFVNLKPFPKPTEDGNVDTQHFFAGLGSENLLRLLNKPCNPNRDGLLAHHQSIYASILQNVRNSELSRSFSVTMPPLHTVGSSTQQEVVTTAAMQQKQHFSPQQGMDPLQNVVSQEHRLYLVPTQGIKLDFVSGTQVKSQVSDREEARPAEHEQNFQDHNTRGENGINLQGSEDASLQESIPQQSEVASVAFPGDLDSQSDGMIKTLSHDMLAEHMDQLSKHQNGESTSTGPFDRVNLAAQISANPALQVKEQSDHKLVQQQNDPSRTQSPGLHAAQSSDMCNLNYLLPHQDCSHPILDNDDWMTQHSCLQSFMGSSKTPEFPYINSKLDSFYLSAAENATTSSADISSMANPNSFEPTETFQLSCISDSGTPQRITTDIQEFLGTQLNSLDDELLVQGILSSEVHNLDVQGDCTVLQGVSNPYGVMDLSEESNNQGETISNLRFDPSNESMDMGHVPGVAIDGLSPIGSSRFQIPSVMPVCNFTSNQESMSHITSKRMTDSVFSLQDVHDSSAGTSSASIATNDYSLYRGSRKPACQQPLRTYTKVQKVGSVGRSIDVTRFSNYCELRSAVACMFGLEGQLDDPRGSEWKLVYVDYENDVLLVGDDPWEEFISCVKCIRILSPSEVQQMSQEGMQLMDGFA</sequence>
<feature type="compositionally biased region" description="Basic and acidic residues" evidence="10">
    <location>
        <begin position="550"/>
        <end position="571"/>
    </location>
</feature>
<evidence type="ECO:0000259" key="12">
    <source>
        <dbReference type="PROSITE" id="PS51745"/>
    </source>
</evidence>
<dbReference type="Gene3D" id="2.40.330.10">
    <property type="entry name" value="DNA-binding pseudobarrel domain"/>
    <property type="match status" value="1"/>
</dbReference>
<dbReference type="InterPro" id="IPR053793">
    <property type="entry name" value="PB1-like"/>
</dbReference>
<feature type="region of interest" description="Disordered" evidence="10">
    <location>
        <begin position="658"/>
        <end position="685"/>
    </location>
</feature>
<comment type="subunit">
    <text evidence="9">Homodimers and heterodimers.</text>
</comment>
<dbReference type="Pfam" id="PF02362">
    <property type="entry name" value="B3"/>
    <property type="match status" value="1"/>
</dbReference>
<comment type="function">
    <text evidence="1 9">Auxin response factors (ARFs) are transcriptional factors that bind specifically to the DNA sequence 5'-TGTCTC-3' found in the auxin-responsive promoter elements (AuxREs).</text>
</comment>
<evidence type="ECO:0000256" key="5">
    <source>
        <dbReference type="ARBA" id="ARBA00023125"/>
    </source>
</evidence>
<dbReference type="InterPro" id="IPR033389">
    <property type="entry name" value="AUX/IAA_dom"/>
</dbReference>
<feature type="region of interest" description="Disordered" evidence="10">
    <location>
        <begin position="547"/>
        <end position="578"/>
    </location>
</feature>
<evidence type="ECO:0000313" key="13">
    <source>
        <dbReference type="EMBL" id="CAG1859413.1"/>
    </source>
</evidence>
<gene>
    <name evidence="13" type="ORF">GSMUA_297080.1</name>
</gene>
<keyword evidence="5 9" id="KW-0238">DNA-binding</keyword>
<evidence type="ECO:0000256" key="9">
    <source>
        <dbReference type="RuleBase" id="RU004561"/>
    </source>
</evidence>
<dbReference type="SUPFAM" id="SSF101936">
    <property type="entry name" value="DNA-binding pseudobarrel domain"/>
    <property type="match status" value="1"/>
</dbReference>
<evidence type="ECO:0000256" key="10">
    <source>
        <dbReference type="SAM" id="MobiDB-lite"/>
    </source>
</evidence>
<evidence type="ECO:0000259" key="11">
    <source>
        <dbReference type="PROSITE" id="PS50863"/>
    </source>
</evidence>
<organism evidence="13">
    <name type="scientific">Musa acuminata subsp. malaccensis</name>
    <name type="common">Wild banana</name>
    <name type="synonym">Musa malaccensis</name>
    <dbReference type="NCBI Taxonomy" id="214687"/>
    <lineage>
        <taxon>Eukaryota</taxon>
        <taxon>Viridiplantae</taxon>
        <taxon>Streptophyta</taxon>
        <taxon>Embryophyta</taxon>
        <taxon>Tracheophyta</taxon>
        <taxon>Spermatophyta</taxon>
        <taxon>Magnoliopsida</taxon>
        <taxon>Liliopsida</taxon>
        <taxon>Zingiberales</taxon>
        <taxon>Musaceae</taxon>
        <taxon>Musa</taxon>
    </lineage>
</organism>
<dbReference type="AlphaFoldDB" id="A0A8D7B0K3"/>
<dbReference type="GO" id="GO:0005634">
    <property type="term" value="C:nucleus"/>
    <property type="evidence" value="ECO:0007669"/>
    <property type="project" value="UniProtKB-SubCell"/>
</dbReference>
<proteinExistence type="inferred from homology"/>
<protein>
    <recommendedName>
        <fullName evidence="9">Auxin response factor</fullName>
    </recommendedName>
</protein>
<evidence type="ECO:0000256" key="3">
    <source>
        <dbReference type="ARBA" id="ARBA00007853"/>
    </source>
</evidence>
<dbReference type="CDD" id="cd10017">
    <property type="entry name" value="B3_DNA"/>
    <property type="match status" value="1"/>
</dbReference>
<dbReference type="SUPFAM" id="SSF54277">
    <property type="entry name" value="CAD &amp; PB1 domains"/>
    <property type="match status" value="1"/>
</dbReference>
<keyword evidence="7 9" id="KW-0539">Nucleus</keyword>
<dbReference type="GO" id="GO:0009734">
    <property type="term" value="P:auxin-activated signaling pathway"/>
    <property type="evidence" value="ECO:0007669"/>
    <property type="project" value="UniProtKB-KW"/>
</dbReference>
<dbReference type="GO" id="GO:0006355">
    <property type="term" value="P:regulation of DNA-templated transcription"/>
    <property type="evidence" value="ECO:0007669"/>
    <property type="project" value="InterPro"/>
</dbReference>
<accession>A0A8D7B0K3</accession>
<dbReference type="GO" id="GO:0003677">
    <property type="term" value="F:DNA binding"/>
    <property type="evidence" value="ECO:0007669"/>
    <property type="project" value="UniProtKB-KW"/>
</dbReference>
<name>A0A8D7B0K3_MUSAM</name>
<dbReference type="SMART" id="SM01019">
    <property type="entry name" value="B3"/>
    <property type="match status" value="1"/>
</dbReference>
<dbReference type="InterPro" id="IPR015300">
    <property type="entry name" value="DNA-bd_pseudobarrel_sf"/>
</dbReference>
<comment type="similarity">
    <text evidence="3 9">Belongs to the ARF family.</text>
</comment>
<dbReference type="FunFam" id="3.10.20.90:FF:000047">
    <property type="entry name" value="Auxin response factor"/>
    <property type="match status" value="1"/>
</dbReference>
<dbReference type="InterPro" id="IPR003340">
    <property type="entry name" value="B3_DNA-bd"/>
</dbReference>
<reference evidence="13" key="1">
    <citation type="submission" date="2021-03" db="EMBL/GenBank/DDBJ databases">
        <authorList>
            <consortium name="Genoscope - CEA"/>
            <person name="William W."/>
        </authorList>
    </citation>
    <scope>NUCLEOTIDE SEQUENCE</scope>
    <source>
        <strain evidence="13">Doubled-haploid Pahang</strain>
    </source>
</reference>
<dbReference type="InterPro" id="IPR044835">
    <property type="entry name" value="ARF_plant"/>
</dbReference>
<evidence type="ECO:0000256" key="7">
    <source>
        <dbReference type="ARBA" id="ARBA00023242"/>
    </source>
</evidence>
<dbReference type="Gene3D" id="2.30.30.1040">
    <property type="match status" value="1"/>
</dbReference>
<keyword evidence="6 9" id="KW-0804">Transcription</keyword>
<dbReference type="PANTHER" id="PTHR31384">
    <property type="entry name" value="AUXIN RESPONSE FACTOR 4-RELATED"/>
    <property type="match status" value="1"/>
</dbReference>
<keyword evidence="8 9" id="KW-0927">Auxin signaling pathway</keyword>
<feature type="domain" description="TF-B3" evidence="11">
    <location>
        <begin position="149"/>
        <end position="251"/>
    </location>
</feature>
<evidence type="ECO:0000256" key="4">
    <source>
        <dbReference type="ARBA" id="ARBA00023015"/>
    </source>
</evidence>
<dbReference type="PROSITE" id="PS50863">
    <property type="entry name" value="B3"/>
    <property type="match status" value="1"/>
</dbReference>
<dbReference type="FunFam" id="2.30.30.1040:FF:000001">
    <property type="entry name" value="Auxin response factor"/>
    <property type="match status" value="1"/>
</dbReference>
<dbReference type="Pfam" id="PF02309">
    <property type="entry name" value="AUX_IAA"/>
    <property type="match status" value="1"/>
</dbReference>
<comment type="subcellular location">
    <subcellularLocation>
        <location evidence="2 9">Nucleus</location>
    </subcellularLocation>
</comment>
<evidence type="ECO:0000256" key="2">
    <source>
        <dbReference type="ARBA" id="ARBA00004123"/>
    </source>
</evidence>
<dbReference type="PANTHER" id="PTHR31384:SF10">
    <property type="entry name" value="AUXIN RESPONSE FACTOR 5"/>
    <property type="match status" value="1"/>
</dbReference>
<dbReference type="EMBL" id="HG996466">
    <property type="protein sequence ID" value="CAG1859413.1"/>
    <property type="molecule type" value="Genomic_DNA"/>
</dbReference>
<dbReference type="InterPro" id="IPR010525">
    <property type="entry name" value="ARF_dom"/>
</dbReference>
<evidence type="ECO:0000256" key="6">
    <source>
        <dbReference type="ARBA" id="ARBA00023163"/>
    </source>
</evidence>
<evidence type="ECO:0000256" key="8">
    <source>
        <dbReference type="ARBA" id="ARBA00023294"/>
    </source>
</evidence>